<dbReference type="PANTHER" id="PTHR43190">
    <property type="entry name" value="N-ACETYL-D-GLUCOSAMINE KINASE"/>
    <property type="match status" value="1"/>
</dbReference>
<organism evidence="2 3">
    <name type="scientific">Clostridium novyi A str. 4552</name>
    <dbReference type="NCBI Taxonomy" id="1444289"/>
    <lineage>
        <taxon>Bacteria</taxon>
        <taxon>Bacillati</taxon>
        <taxon>Bacillota</taxon>
        <taxon>Clostridia</taxon>
        <taxon>Eubacteriales</taxon>
        <taxon>Clostridiaceae</taxon>
        <taxon>Clostridium</taxon>
    </lineage>
</organism>
<dbReference type="PANTHER" id="PTHR43190:SF3">
    <property type="entry name" value="N-ACETYL-D-GLUCOSAMINE KINASE"/>
    <property type="match status" value="1"/>
</dbReference>
<dbReference type="Pfam" id="PF01869">
    <property type="entry name" value="BcrAD_BadFG"/>
    <property type="match status" value="1"/>
</dbReference>
<name>A0A0A0IA15_CLONO</name>
<evidence type="ECO:0000313" key="2">
    <source>
        <dbReference type="EMBL" id="KGM98284.1"/>
    </source>
</evidence>
<dbReference type="InterPro" id="IPR052519">
    <property type="entry name" value="Euk-type_GlcNAc_Kinase"/>
</dbReference>
<dbReference type="RefSeq" id="WP_039251968.1">
    <property type="nucleotide sequence ID" value="NZ_JENJ01000002.1"/>
</dbReference>
<dbReference type="InterPro" id="IPR002731">
    <property type="entry name" value="ATPase_BadF"/>
</dbReference>
<feature type="domain" description="ATPase BadF/BadG/BcrA/BcrD type" evidence="1">
    <location>
        <begin position="4"/>
        <end position="299"/>
    </location>
</feature>
<dbReference type="Gene3D" id="3.30.420.40">
    <property type="match status" value="2"/>
</dbReference>
<dbReference type="CDD" id="cd24007">
    <property type="entry name" value="ASKHA_NBD_eukNAGK-like"/>
    <property type="match status" value="1"/>
</dbReference>
<evidence type="ECO:0000313" key="3">
    <source>
        <dbReference type="Proteomes" id="UP000030012"/>
    </source>
</evidence>
<evidence type="ECO:0000259" key="1">
    <source>
        <dbReference type="Pfam" id="PF01869"/>
    </source>
</evidence>
<protein>
    <submittedName>
        <fullName evidence="2">ATPase</fullName>
    </submittedName>
</protein>
<sequence length="318" mass="34962">MCYLGIDGGGTKTAFVLINDKGNVLAEIEKSTCHHMQVGLDGFENIIKEGVKDICNVANISNTDIKYTFLGIPGYGEVEKEDKCIEEILKNIFKSDKFTVGNDVVAGWAGSLACKEGINLVAGTGSIVYGVNEKGESARSGGWGYFCGDEGSAHWIAKKGIEVFTKQSDGRLEKGELYNVFKDELNLKEDFDLITLVHDEYKLSRTKVAKLAMLVGKAAELQDKEAIKIYKEAAEEFYLMIKAVIDKLHYTNNIVISYSGGVFKAGDNVLIPLKQKLKNVKCDIRHPILSPVVGSALYAYKLAGNEITDRIINNLRMA</sequence>
<dbReference type="Proteomes" id="UP000030012">
    <property type="component" value="Unassembled WGS sequence"/>
</dbReference>
<proteinExistence type="predicted"/>
<accession>A0A0A0IA15</accession>
<reference evidence="2 3" key="1">
    <citation type="submission" date="2014-01" db="EMBL/GenBank/DDBJ databases">
        <title>Plasmidome dynamics in the species complex Clostridium novyi sensu lato converts strains of independent lineages into distinctly different pathogens.</title>
        <authorList>
            <person name="Skarin H."/>
            <person name="Segerman B."/>
        </authorList>
    </citation>
    <scope>NUCLEOTIDE SEQUENCE [LARGE SCALE GENOMIC DNA]</scope>
    <source>
        <strain evidence="2 3">4552</strain>
    </source>
</reference>
<dbReference type="InterPro" id="IPR043129">
    <property type="entry name" value="ATPase_NBD"/>
</dbReference>
<gene>
    <name evidence="2" type="ORF">Z968_00680</name>
</gene>
<comment type="caution">
    <text evidence="2">The sequence shown here is derived from an EMBL/GenBank/DDBJ whole genome shotgun (WGS) entry which is preliminary data.</text>
</comment>
<dbReference type="OrthoDB" id="9772633at2"/>
<dbReference type="SUPFAM" id="SSF53067">
    <property type="entry name" value="Actin-like ATPase domain"/>
    <property type="match status" value="2"/>
</dbReference>
<dbReference type="AlphaFoldDB" id="A0A0A0IA15"/>
<dbReference type="EMBL" id="JENJ01000002">
    <property type="protein sequence ID" value="KGM98284.1"/>
    <property type="molecule type" value="Genomic_DNA"/>
</dbReference>